<keyword evidence="8" id="KW-1185">Reference proteome</keyword>
<gene>
    <name evidence="7" type="ORF">CR513_16901</name>
</gene>
<dbReference type="AlphaFoldDB" id="A0A371HB06"/>
<dbReference type="EMBL" id="QJKJ01003100">
    <property type="protein sequence ID" value="RDX99971.1"/>
    <property type="molecule type" value="Genomic_DNA"/>
</dbReference>
<evidence type="ECO:0000256" key="4">
    <source>
        <dbReference type="RuleBase" id="RU361153"/>
    </source>
</evidence>
<evidence type="ECO:0000256" key="5">
    <source>
        <dbReference type="SAM" id="SignalP"/>
    </source>
</evidence>
<dbReference type="InterPro" id="IPR017853">
    <property type="entry name" value="GH"/>
</dbReference>
<evidence type="ECO:0000313" key="8">
    <source>
        <dbReference type="Proteomes" id="UP000257109"/>
    </source>
</evidence>
<feature type="signal peptide" evidence="5">
    <location>
        <begin position="1"/>
        <end position="22"/>
    </location>
</feature>
<keyword evidence="5" id="KW-0732">Signal</keyword>
<evidence type="ECO:0000256" key="1">
    <source>
        <dbReference type="ARBA" id="ARBA00005641"/>
    </source>
</evidence>
<dbReference type="Proteomes" id="UP000257109">
    <property type="component" value="Unassembled WGS sequence"/>
</dbReference>
<evidence type="ECO:0000256" key="3">
    <source>
        <dbReference type="ARBA" id="ARBA00023295"/>
    </source>
</evidence>
<name>A0A371HB06_MUCPR</name>
<accession>A0A371HB06</accession>
<dbReference type="Pfam" id="PF00150">
    <property type="entry name" value="Cellulase"/>
    <property type="match status" value="1"/>
</dbReference>
<comment type="similarity">
    <text evidence="1 4">Belongs to the glycosyl hydrolase 5 (cellulase A) family.</text>
</comment>
<feature type="chain" id="PRO_5017042455" description="Glycoside hydrolase family 5 domain-containing protein" evidence="5">
    <location>
        <begin position="23"/>
        <end position="549"/>
    </location>
</feature>
<feature type="domain" description="Glycoside hydrolase family 5" evidence="6">
    <location>
        <begin position="47"/>
        <end position="345"/>
    </location>
</feature>
<dbReference type="OrthoDB" id="442731at2759"/>
<keyword evidence="2 4" id="KW-0378">Hydrolase</keyword>
<organism evidence="7 8">
    <name type="scientific">Mucuna pruriens</name>
    <name type="common">Velvet bean</name>
    <name type="synonym">Dolichos pruriens</name>
    <dbReference type="NCBI Taxonomy" id="157652"/>
    <lineage>
        <taxon>Eukaryota</taxon>
        <taxon>Viridiplantae</taxon>
        <taxon>Streptophyta</taxon>
        <taxon>Embryophyta</taxon>
        <taxon>Tracheophyta</taxon>
        <taxon>Spermatophyta</taxon>
        <taxon>Magnoliopsida</taxon>
        <taxon>eudicotyledons</taxon>
        <taxon>Gunneridae</taxon>
        <taxon>Pentapetalae</taxon>
        <taxon>rosids</taxon>
        <taxon>fabids</taxon>
        <taxon>Fabales</taxon>
        <taxon>Fabaceae</taxon>
        <taxon>Papilionoideae</taxon>
        <taxon>50 kb inversion clade</taxon>
        <taxon>NPAAA clade</taxon>
        <taxon>indigoferoid/millettioid clade</taxon>
        <taxon>Phaseoleae</taxon>
        <taxon>Mucuna</taxon>
    </lineage>
</organism>
<evidence type="ECO:0000259" key="6">
    <source>
        <dbReference type="Pfam" id="PF00150"/>
    </source>
</evidence>
<protein>
    <recommendedName>
        <fullName evidence="6">Glycoside hydrolase family 5 domain-containing protein</fullName>
    </recommendedName>
</protein>
<dbReference type="Gene3D" id="3.20.20.80">
    <property type="entry name" value="Glycosidases"/>
    <property type="match status" value="1"/>
</dbReference>
<dbReference type="STRING" id="157652.A0A371HB06"/>
<dbReference type="InterPro" id="IPR035992">
    <property type="entry name" value="Ricin_B-like_lectins"/>
</dbReference>
<dbReference type="GO" id="GO:0000272">
    <property type="term" value="P:polysaccharide catabolic process"/>
    <property type="evidence" value="ECO:0007669"/>
    <property type="project" value="InterPro"/>
</dbReference>
<evidence type="ECO:0000313" key="7">
    <source>
        <dbReference type="EMBL" id="RDX99971.1"/>
    </source>
</evidence>
<dbReference type="GO" id="GO:0004553">
    <property type="term" value="F:hydrolase activity, hydrolyzing O-glycosyl compounds"/>
    <property type="evidence" value="ECO:0007669"/>
    <property type="project" value="InterPro"/>
</dbReference>
<keyword evidence="3 4" id="KW-0326">Glycosidase</keyword>
<sequence length="549" mass="62604">MMGKSWVLLVCLLAILTWCCKSMPLSVHKRWIIDDATGKRVKLHCTHWEGHSEPMLAEGLDKFPLNDIAAKVAKAGFNCVRLSYATYMFTRYANQTIRHTFHTYDLPTMLSAVEKHNPSVLNMTHLQAYEAVVDALGAHGVMVLIDNHVSFPMWCCANDDQNGFFGDRHFNPHEWLQGLAFIAHHFKGKPNVFAMDLRNELRGSRQNLPDWYKYVSQGAKTIHKISPDFLIIISGFHFDNDLSFLKKKPLDLNFTNKIVYESHIYSFSGDGHKWNVQPVNWVCNSIIQTLHDQSSFLLSGKNPAPLFVSEFGYDMTGANSADNKYLPCLTAYFASVDMDWSLWAFQGTYYFRQGQIGTGESYGVMDDHWTNYRDPHFPQKFQLLQRMLQDPTSKVSKSHIMFHPLTGYCAHVNDSNALIMGNCMNNRVWNFEGDGSPIRLMNSAMCLKAVGEGLPPTLSQDCLSPQSSWKTVSMSGLHLATFDKDGELLCLERDSNSSEIVTRKCICIEDDDSSCLDNPQSQWFRLVPTNQYFREYKVFAYATNLMMTI</sequence>
<reference evidence="7" key="1">
    <citation type="submission" date="2018-05" db="EMBL/GenBank/DDBJ databases">
        <title>Draft genome of Mucuna pruriens seed.</title>
        <authorList>
            <person name="Nnadi N.E."/>
            <person name="Vos R."/>
            <person name="Hasami M.H."/>
            <person name="Devisetty U.K."/>
            <person name="Aguiy J.C."/>
        </authorList>
    </citation>
    <scope>NUCLEOTIDE SEQUENCE [LARGE SCALE GENOMIC DNA]</scope>
    <source>
        <strain evidence="7">JCA_2017</strain>
    </source>
</reference>
<dbReference type="PANTHER" id="PTHR31263">
    <property type="entry name" value="CELLULASE FAMILY PROTEIN (AFU_ORTHOLOGUE AFUA_5G14560)"/>
    <property type="match status" value="1"/>
</dbReference>
<dbReference type="InterPro" id="IPR001547">
    <property type="entry name" value="Glyco_hydro_5"/>
</dbReference>
<dbReference type="PANTHER" id="PTHR31263:SF0">
    <property type="entry name" value="CELLULASE FAMILY PROTEIN (AFU_ORTHOLOGUE AFUA_5G14560)"/>
    <property type="match status" value="1"/>
</dbReference>
<evidence type="ECO:0000256" key="2">
    <source>
        <dbReference type="ARBA" id="ARBA00022801"/>
    </source>
</evidence>
<dbReference type="SUPFAM" id="SSF50370">
    <property type="entry name" value="Ricin B-like lectins"/>
    <property type="match status" value="1"/>
</dbReference>
<comment type="caution">
    <text evidence="7">The sequence shown here is derived from an EMBL/GenBank/DDBJ whole genome shotgun (WGS) entry which is preliminary data.</text>
</comment>
<feature type="non-terminal residue" evidence="7">
    <location>
        <position position="1"/>
    </location>
</feature>
<dbReference type="SUPFAM" id="SSF51445">
    <property type="entry name" value="(Trans)glycosidases"/>
    <property type="match status" value="1"/>
</dbReference>
<proteinExistence type="inferred from homology"/>